<dbReference type="Proteomes" id="UP000521943">
    <property type="component" value="Unassembled WGS sequence"/>
</dbReference>
<organism evidence="1 2">
    <name type="scientific">Ephemerocybe angulata</name>
    <dbReference type="NCBI Taxonomy" id="980116"/>
    <lineage>
        <taxon>Eukaryota</taxon>
        <taxon>Fungi</taxon>
        <taxon>Dikarya</taxon>
        <taxon>Basidiomycota</taxon>
        <taxon>Agaricomycotina</taxon>
        <taxon>Agaricomycetes</taxon>
        <taxon>Agaricomycetidae</taxon>
        <taxon>Agaricales</taxon>
        <taxon>Agaricineae</taxon>
        <taxon>Psathyrellaceae</taxon>
        <taxon>Ephemerocybe</taxon>
    </lineage>
</organism>
<dbReference type="EMBL" id="JACGCI010000022">
    <property type="protein sequence ID" value="KAF6757404.1"/>
    <property type="molecule type" value="Genomic_DNA"/>
</dbReference>
<comment type="caution">
    <text evidence="1">The sequence shown here is derived from an EMBL/GenBank/DDBJ whole genome shotgun (WGS) entry which is preliminary data.</text>
</comment>
<keyword evidence="2" id="KW-1185">Reference proteome</keyword>
<dbReference type="Gene3D" id="3.30.70.100">
    <property type="match status" value="2"/>
</dbReference>
<reference evidence="1 2" key="1">
    <citation type="submission" date="2020-07" db="EMBL/GenBank/DDBJ databases">
        <title>Comparative genomics of pyrophilous fungi reveals a link between fire events and developmental genes.</title>
        <authorList>
            <consortium name="DOE Joint Genome Institute"/>
            <person name="Steindorff A.S."/>
            <person name="Carver A."/>
            <person name="Calhoun S."/>
            <person name="Stillman K."/>
            <person name="Liu H."/>
            <person name="Lipzen A."/>
            <person name="Pangilinan J."/>
            <person name="Labutti K."/>
            <person name="Bruns T.D."/>
            <person name="Grigoriev I.V."/>
        </authorList>
    </citation>
    <scope>NUCLEOTIDE SEQUENCE [LARGE SCALE GENOMIC DNA]</scope>
    <source>
        <strain evidence="1 2">CBS 144469</strain>
    </source>
</reference>
<evidence type="ECO:0008006" key="3">
    <source>
        <dbReference type="Google" id="ProtNLM"/>
    </source>
</evidence>
<evidence type="ECO:0000313" key="2">
    <source>
        <dbReference type="Proteomes" id="UP000521943"/>
    </source>
</evidence>
<protein>
    <recommendedName>
        <fullName evidence="3">ABM domain-containing protein</fullName>
    </recommendedName>
</protein>
<sequence>MAPSQPAMAPEIIWFSPSDEYLEDPLKTLSVIHESSYSKGMLGNFHGVDAEDEDTRVFVMAWRSLEHHQSFMGDASYVDFIMPVMDSMVGTGVITQVLLDDTDELQKALTAPITAFIYITMRPLHDRAYEMYPLVEKYRQVLRTIPGCYGSSWGPSIERKNTEVGIVGWRSLEDRNNATRGRLSPIIQRARELSQIEIRYAQLTQHTVE</sequence>
<evidence type="ECO:0000313" key="1">
    <source>
        <dbReference type="EMBL" id="KAF6757404.1"/>
    </source>
</evidence>
<proteinExistence type="predicted"/>
<accession>A0A8H6I2C9</accession>
<gene>
    <name evidence="1" type="ORF">DFP72DRAFT_891064</name>
</gene>
<dbReference type="OrthoDB" id="3830579at2759"/>
<dbReference type="AlphaFoldDB" id="A0A8H6I2C9"/>
<name>A0A8H6I2C9_9AGAR</name>